<dbReference type="InterPro" id="IPR038058">
    <property type="entry name" value="PhnH-like_sp"/>
</dbReference>
<proteinExistence type="predicted"/>
<organism evidence="1 2">
    <name type="scientific">Ancylobacter novellus</name>
    <name type="common">Thiobacillus novellus</name>
    <dbReference type="NCBI Taxonomy" id="921"/>
    <lineage>
        <taxon>Bacteria</taxon>
        <taxon>Pseudomonadati</taxon>
        <taxon>Pseudomonadota</taxon>
        <taxon>Alphaproteobacteria</taxon>
        <taxon>Hyphomicrobiales</taxon>
        <taxon>Xanthobacteraceae</taxon>
        <taxon>Ancylobacter</taxon>
    </lineage>
</organism>
<dbReference type="AlphaFoldDB" id="A0A2W5QSM8"/>
<dbReference type="Pfam" id="PF05845">
    <property type="entry name" value="PhnH"/>
    <property type="match status" value="1"/>
</dbReference>
<accession>A0A2W5QSM8</accession>
<protein>
    <submittedName>
        <fullName evidence="1">Phosphonate C-P lyase system protein PhnH</fullName>
    </submittedName>
</protein>
<evidence type="ECO:0000313" key="1">
    <source>
        <dbReference type="EMBL" id="PZQ79884.1"/>
    </source>
</evidence>
<name>A0A2W5QSM8_ANCNO</name>
<keyword evidence="1" id="KW-0456">Lyase</keyword>
<dbReference type="SUPFAM" id="SSF159709">
    <property type="entry name" value="PhnH-like"/>
    <property type="match status" value="1"/>
</dbReference>
<dbReference type="InterPro" id="IPR008772">
    <property type="entry name" value="Phosphonate_metab_PhnH"/>
</dbReference>
<dbReference type="PIRSF" id="PIRSF020680">
    <property type="entry name" value="PhnH"/>
    <property type="match status" value="1"/>
</dbReference>
<dbReference type="Gene3D" id="3.40.50.11310">
    <property type="entry name" value="Bacterial phosphonate metabolism protein PhnH"/>
    <property type="match status" value="1"/>
</dbReference>
<reference evidence="1 2" key="1">
    <citation type="submission" date="2017-08" db="EMBL/GenBank/DDBJ databases">
        <title>Infants hospitalized years apart are colonized by the same room-sourced microbial strains.</title>
        <authorList>
            <person name="Brooks B."/>
            <person name="Olm M.R."/>
            <person name="Firek B.A."/>
            <person name="Baker R."/>
            <person name="Thomas B.C."/>
            <person name="Morowitz M.J."/>
            <person name="Banfield J.F."/>
        </authorList>
    </citation>
    <scope>NUCLEOTIDE SEQUENCE [LARGE SCALE GENOMIC DNA]</scope>
    <source>
        <strain evidence="1">S2_005_001_R2_27</strain>
    </source>
</reference>
<comment type="caution">
    <text evidence="1">The sequence shown here is derived from an EMBL/GenBank/DDBJ whole genome shotgun (WGS) entry which is preliminary data.</text>
</comment>
<gene>
    <name evidence="1" type="ORF">DI549_18870</name>
</gene>
<dbReference type="Proteomes" id="UP000248887">
    <property type="component" value="Unassembled WGS sequence"/>
</dbReference>
<dbReference type="EMBL" id="QFQD01000076">
    <property type="protein sequence ID" value="PZQ79884.1"/>
    <property type="molecule type" value="Genomic_DNA"/>
</dbReference>
<evidence type="ECO:0000313" key="2">
    <source>
        <dbReference type="Proteomes" id="UP000248887"/>
    </source>
</evidence>
<dbReference type="GO" id="GO:0019634">
    <property type="term" value="P:organic phosphonate metabolic process"/>
    <property type="evidence" value="ECO:0007669"/>
    <property type="project" value="InterPro"/>
</dbReference>
<dbReference type="NCBIfam" id="TIGR03292">
    <property type="entry name" value="PhnH_redo"/>
    <property type="match status" value="1"/>
</dbReference>
<dbReference type="GO" id="GO:0016829">
    <property type="term" value="F:lyase activity"/>
    <property type="evidence" value="ECO:0007669"/>
    <property type="project" value="UniProtKB-KW"/>
</dbReference>
<sequence length="198" mass="20290">MGAQSLSAGFADPVFDAQSVFRAAMWALARPGRIEPVSAGLAPPAPLSPEAAALALALCDYETPIWLDPALSAVPDVASFLRFHTGASLTDDPGAARFALIAEPETMLDFAAFAQGSPEFPDASTTLIVQVARFGGTGLLLEGPGIKGMTGFAATPLPDDFTARMAANRALFPLGVDLLLAGPGGVAGLPRSLNIREG</sequence>